<proteinExistence type="predicted"/>
<accession>A0A133UIU0</accession>
<reference evidence="1 2" key="1">
    <citation type="journal article" date="2016" name="Sci. Rep.">
        <title>Metabolic traits of an uncultured archaeal lineage -MSBL1- from brine pools of the Red Sea.</title>
        <authorList>
            <person name="Mwirichia R."/>
            <person name="Alam I."/>
            <person name="Rashid M."/>
            <person name="Vinu M."/>
            <person name="Ba-Alawi W."/>
            <person name="Anthony Kamau A."/>
            <person name="Kamanda Ngugi D."/>
            <person name="Goker M."/>
            <person name="Klenk H.P."/>
            <person name="Bajic V."/>
            <person name="Stingl U."/>
        </authorList>
    </citation>
    <scope>NUCLEOTIDE SEQUENCE [LARGE SCALE GENOMIC DNA]</scope>
    <source>
        <strain evidence="1">SCGC-AAA259E19</strain>
    </source>
</reference>
<name>A0A133UIU0_9EURY</name>
<evidence type="ECO:0000313" key="1">
    <source>
        <dbReference type="EMBL" id="KXA94085.1"/>
    </source>
</evidence>
<feature type="non-terminal residue" evidence="1">
    <location>
        <position position="1"/>
    </location>
</feature>
<keyword evidence="2" id="KW-1185">Reference proteome</keyword>
<protein>
    <submittedName>
        <fullName evidence="1">Uncharacterized protein</fullName>
    </submittedName>
</protein>
<comment type="caution">
    <text evidence="1">The sequence shown here is derived from an EMBL/GenBank/DDBJ whole genome shotgun (WGS) entry which is preliminary data.</text>
</comment>
<evidence type="ECO:0000313" key="2">
    <source>
        <dbReference type="Proteomes" id="UP000070284"/>
    </source>
</evidence>
<dbReference type="Proteomes" id="UP000070284">
    <property type="component" value="Unassembled WGS sequence"/>
</dbReference>
<sequence>FGQSPKGVAPPLQPPIIQIQVHLKRISVELNFYLGSLRPLKFFGRGQYFPKCEFFEKTP</sequence>
<dbReference type="AlphaFoldDB" id="A0A133UIU0"/>
<organism evidence="1 2">
    <name type="scientific">candidate division MSBL1 archaeon SCGC-AAA259E19</name>
    <dbReference type="NCBI Taxonomy" id="1698264"/>
    <lineage>
        <taxon>Archaea</taxon>
        <taxon>Methanobacteriati</taxon>
        <taxon>Methanobacteriota</taxon>
        <taxon>candidate division MSBL1</taxon>
    </lineage>
</organism>
<gene>
    <name evidence="1" type="ORF">AKJ65_05425</name>
</gene>
<dbReference type="EMBL" id="LHXO01000084">
    <property type="protein sequence ID" value="KXA94085.1"/>
    <property type="molecule type" value="Genomic_DNA"/>
</dbReference>